<dbReference type="OrthoDB" id="660555at2759"/>
<dbReference type="RefSeq" id="XP_006680835.1">
    <property type="nucleotide sequence ID" value="XM_006680772.1"/>
</dbReference>
<dbReference type="SMART" id="SM00365">
    <property type="entry name" value="LRR_SD22"/>
    <property type="match status" value="8"/>
</dbReference>
<keyword evidence="1" id="KW-0433">Leucine-rich repeat</keyword>
<evidence type="ECO:0008006" key="6">
    <source>
        <dbReference type="Google" id="ProtNLM"/>
    </source>
</evidence>
<evidence type="ECO:0000256" key="3">
    <source>
        <dbReference type="SAM" id="MobiDB-lite"/>
    </source>
</evidence>
<dbReference type="InterPro" id="IPR050216">
    <property type="entry name" value="LRR_domain-containing"/>
</dbReference>
<dbReference type="STRING" id="684364.F4P8G4"/>
<name>F4P8G4_BATDJ</name>
<dbReference type="SMART" id="SM00369">
    <property type="entry name" value="LRR_TYP"/>
    <property type="match status" value="13"/>
</dbReference>
<keyword evidence="5" id="KW-1185">Reference proteome</keyword>
<dbReference type="InterPro" id="IPR003591">
    <property type="entry name" value="Leu-rich_rpt_typical-subtyp"/>
</dbReference>
<feature type="region of interest" description="Disordered" evidence="3">
    <location>
        <begin position="1"/>
        <end position="34"/>
    </location>
</feature>
<keyword evidence="2" id="KW-0677">Repeat</keyword>
<dbReference type="GeneID" id="18243960"/>
<evidence type="ECO:0000313" key="4">
    <source>
        <dbReference type="EMBL" id="EGF78429.1"/>
    </source>
</evidence>
<dbReference type="AlphaFoldDB" id="F4P8G4"/>
<organism evidence="4 5">
    <name type="scientific">Batrachochytrium dendrobatidis (strain JAM81 / FGSC 10211)</name>
    <name type="common">Frog chytrid fungus</name>
    <dbReference type="NCBI Taxonomy" id="684364"/>
    <lineage>
        <taxon>Eukaryota</taxon>
        <taxon>Fungi</taxon>
        <taxon>Fungi incertae sedis</taxon>
        <taxon>Chytridiomycota</taxon>
        <taxon>Chytridiomycota incertae sedis</taxon>
        <taxon>Chytridiomycetes</taxon>
        <taxon>Rhizophydiales</taxon>
        <taxon>Rhizophydiales incertae sedis</taxon>
        <taxon>Batrachochytrium</taxon>
    </lineage>
</organism>
<dbReference type="PRINTS" id="PR00019">
    <property type="entry name" value="LEURICHRPT"/>
</dbReference>
<dbReference type="HOGENOM" id="CLU_000288_18_23_1"/>
<dbReference type="Gene3D" id="3.80.10.10">
    <property type="entry name" value="Ribonuclease Inhibitor"/>
    <property type="match status" value="3"/>
</dbReference>
<dbReference type="InParanoid" id="F4P8G4"/>
<dbReference type="SMART" id="SM00364">
    <property type="entry name" value="LRR_BAC"/>
    <property type="match status" value="14"/>
</dbReference>
<sequence length="632" mass="69769">MLRSTKTTHTKTTESTISGSRPSRIRPSFSKPPADHRLKSLQKLIQASRSNGRLNISNLELESIPDEVWGTNAAACQSTVLDVSFDRPLDQGSWWEVCELKRLVAADNHITAIDPRIADLGALVMLDLHNNQISSIPDVVGSLQALSILNLSFNCITCLPDSLFQLPLVELHVQGNALVQLSDAIGNLSRLSHLDLSDNKLSALPPSISKMTCLTKLNVSKNQLTSLESVDLSAIVQLTELNLSYNLLANLSAFSIDTISLPKLKILDVKHNRLSSLTVKLTCPELVDLCLSFNNLSSIAPGVFFDLIQLETLDLRDNALCVVPDDTLQLHRLKRLDLTNNNISRLQPELGLLHNLTMFLVYGNPIRGLPTLDSTVKLLEHLQKRIVIPASSHQIQPNANNAVVSRGIDQSDSLPPLHHLQQSSVAPSQQEYSSRIMNLSNQGLDVLGGDILSNFDFAPSTIDVSQNRLKNLPNHFNEYSNSVVTLIARQNLLTVFPNIPFGHLKILDLSRNKITQLSESLPLLPRLDELNLSFNQLVYLPSQLSFPNLTVLLVSNNRLEAIDPHMLIQCIPGIQILDVSNNSIQTIPPELALLPCIKSLQLSGNMFRVPRAAILQKGTEAICEYLKSRIPV</sequence>
<dbReference type="PANTHER" id="PTHR48051">
    <property type="match status" value="1"/>
</dbReference>
<evidence type="ECO:0000256" key="2">
    <source>
        <dbReference type="ARBA" id="ARBA00022737"/>
    </source>
</evidence>
<dbReference type="PROSITE" id="PS51450">
    <property type="entry name" value="LRR"/>
    <property type="match status" value="7"/>
</dbReference>
<evidence type="ECO:0000313" key="5">
    <source>
        <dbReference type="Proteomes" id="UP000007241"/>
    </source>
</evidence>
<protein>
    <recommendedName>
        <fullName evidence="6">Leucine-rich repeat-containing protein 40</fullName>
    </recommendedName>
</protein>
<reference evidence="4 5" key="1">
    <citation type="submission" date="2009-12" db="EMBL/GenBank/DDBJ databases">
        <title>The draft genome of Batrachochytrium dendrobatidis.</title>
        <authorList>
            <consortium name="US DOE Joint Genome Institute (JGI-PGF)"/>
            <person name="Kuo A."/>
            <person name="Salamov A."/>
            <person name="Schmutz J."/>
            <person name="Lucas S."/>
            <person name="Pitluck S."/>
            <person name="Rosenblum E."/>
            <person name="Stajich J."/>
            <person name="Eisen M."/>
            <person name="Grigoriev I.V."/>
        </authorList>
    </citation>
    <scope>NUCLEOTIDE SEQUENCE [LARGE SCALE GENOMIC DNA]</scope>
    <source>
        <strain evidence="5">JAM81 / FGSC 10211</strain>
    </source>
</reference>
<dbReference type="Proteomes" id="UP000007241">
    <property type="component" value="Unassembled WGS sequence"/>
</dbReference>
<dbReference type="PANTHER" id="PTHR48051:SF1">
    <property type="entry name" value="RAS SUPPRESSOR PROTEIN 1"/>
    <property type="match status" value="1"/>
</dbReference>
<dbReference type="InterPro" id="IPR032675">
    <property type="entry name" value="LRR_dom_sf"/>
</dbReference>
<dbReference type="EMBL" id="GL882888">
    <property type="protein sequence ID" value="EGF78429.1"/>
    <property type="molecule type" value="Genomic_DNA"/>
</dbReference>
<proteinExistence type="predicted"/>
<feature type="compositionally biased region" description="Low complexity" evidence="3">
    <location>
        <begin position="13"/>
        <end position="32"/>
    </location>
</feature>
<dbReference type="Pfam" id="PF13855">
    <property type="entry name" value="LRR_8"/>
    <property type="match status" value="5"/>
</dbReference>
<dbReference type="SUPFAM" id="SSF52058">
    <property type="entry name" value="L domain-like"/>
    <property type="match status" value="1"/>
</dbReference>
<evidence type="ECO:0000256" key="1">
    <source>
        <dbReference type="ARBA" id="ARBA00022614"/>
    </source>
</evidence>
<dbReference type="SUPFAM" id="SSF52047">
    <property type="entry name" value="RNI-like"/>
    <property type="match status" value="1"/>
</dbReference>
<dbReference type="OMA" id="CMLHKLT"/>
<dbReference type="GO" id="GO:0005737">
    <property type="term" value="C:cytoplasm"/>
    <property type="evidence" value="ECO:0000318"/>
    <property type="project" value="GO_Central"/>
</dbReference>
<accession>F4P8G4</accession>
<dbReference type="FunFam" id="3.80.10.10:FF:001164">
    <property type="entry name" value="GH01279p"/>
    <property type="match status" value="1"/>
</dbReference>
<dbReference type="InterPro" id="IPR001611">
    <property type="entry name" value="Leu-rich_rpt"/>
</dbReference>
<gene>
    <name evidence="4" type="ORF">BATDEDRAFT_90637</name>
</gene>